<keyword evidence="3 6" id="KW-0812">Transmembrane</keyword>
<dbReference type="PANTHER" id="PTHR46795">
    <property type="entry name" value="ABC TRANSPORTER PERMEASE-RELATED-RELATED"/>
    <property type="match status" value="1"/>
</dbReference>
<comment type="caution">
    <text evidence="8">The sequence shown here is derived from an EMBL/GenBank/DDBJ whole genome shotgun (WGS) entry which is preliminary data.</text>
</comment>
<dbReference type="InterPro" id="IPR027022">
    <property type="entry name" value="ABC_permease_BceB-typ"/>
</dbReference>
<feature type="transmembrane region" description="Helical" evidence="6">
    <location>
        <begin position="549"/>
        <end position="570"/>
    </location>
</feature>
<accession>A0A928KV46</accession>
<feature type="transmembrane region" description="Helical" evidence="6">
    <location>
        <begin position="155"/>
        <end position="178"/>
    </location>
</feature>
<feature type="transmembrane region" description="Helical" evidence="6">
    <location>
        <begin position="106"/>
        <end position="129"/>
    </location>
</feature>
<name>A0A928KV46_9FIRM</name>
<keyword evidence="6" id="KW-0813">Transport</keyword>
<dbReference type="GO" id="GO:0055085">
    <property type="term" value="P:transmembrane transport"/>
    <property type="evidence" value="ECO:0007669"/>
    <property type="project" value="UniProtKB-UniRule"/>
</dbReference>
<evidence type="ECO:0000256" key="1">
    <source>
        <dbReference type="ARBA" id="ARBA00004651"/>
    </source>
</evidence>
<evidence type="ECO:0000259" key="7">
    <source>
        <dbReference type="Pfam" id="PF02687"/>
    </source>
</evidence>
<dbReference type="RefSeq" id="WP_020072560.1">
    <property type="nucleotide sequence ID" value="NZ_SVNY01000003.1"/>
</dbReference>
<dbReference type="AlphaFoldDB" id="A0A928KV46"/>
<keyword evidence="4 6" id="KW-1133">Transmembrane helix</keyword>
<feature type="transmembrane region" description="Helical" evidence="6">
    <location>
        <begin position="199"/>
        <end position="219"/>
    </location>
</feature>
<evidence type="ECO:0000313" key="9">
    <source>
        <dbReference type="Proteomes" id="UP000754750"/>
    </source>
</evidence>
<sequence>MKLGFYARLAWTGMQKNRKTYLPYILTCAGMVMMYYLITFLSKNPNVALIRGGSTLQGILSFGTGVIAVFSLIFLFYTNSFLIRRRKTEFGLYNILGMGKWNLTRILLWESAAICAISLLGGLFFGILFSKLAELLLVNLMGGKASFTFTVEPNAVASCVLLFVGIFALIFLNTLRQIHVSNPIELLHSETVGERPPKANWVVAALGIIILAIAYYIAVTIQDPIAALVFFFVAVVMVIIATYLLFVAGSVVLCRILQKNKSYYYKTRHFISVSSMMYRMKRNGAGLASICILSTMVLVMLSSTVCLFVGTEASLHGRYPRDITIETNTLDEAQTNQVHQAAEDVLKEHHLQPEQFLQYRYLSLSAVLEENKLNFDRGLLDTSSLNNTGQIRQVFVLSLDEYNRLTGSSETLAADEVLLCSTKTDYTGDTVTLQKESPKKIKKIVPKFLQNGTDSTQIFPSLFIIVPNFEQERQAFREWAKTYAEYEISAEFDFYGFDLSGDDSEEIAVRNEISQKIQKLQQENSDFASVRTDSLARNRAEFYGLNGGLLFLGILLGIVFILAAVLIMYYKQISEGYEDRGRFEIMQKVGMTKREIKKSINSQVLTVFFLPLLAAGVHVTFAFPMISKLLLLFGLYNTTLLIAVSVACYLLFALLYVLIYFVTSRAYYDIVSGAK</sequence>
<reference evidence="8" key="1">
    <citation type="submission" date="2019-04" db="EMBL/GenBank/DDBJ databases">
        <title>Evolution of Biomass-Degrading Anaerobic Consortia Revealed by Metagenomics.</title>
        <authorList>
            <person name="Peng X."/>
        </authorList>
    </citation>
    <scope>NUCLEOTIDE SEQUENCE</scope>
    <source>
        <strain evidence="8">SIG551</strain>
    </source>
</reference>
<dbReference type="GO" id="GO:0005886">
    <property type="term" value="C:plasma membrane"/>
    <property type="evidence" value="ECO:0007669"/>
    <property type="project" value="UniProtKB-SubCell"/>
</dbReference>
<comment type="subcellular location">
    <subcellularLocation>
        <location evidence="1 6">Cell membrane</location>
        <topology evidence="1 6">Multi-pass membrane protein</topology>
    </subcellularLocation>
</comment>
<dbReference type="InterPro" id="IPR003838">
    <property type="entry name" value="ABC3_permease_C"/>
</dbReference>
<evidence type="ECO:0000256" key="4">
    <source>
        <dbReference type="ARBA" id="ARBA00022989"/>
    </source>
</evidence>
<feature type="transmembrane region" description="Helical" evidence="6">
    <location>
        <begin position="58"/>
        <end position="77"/>
    </location>
</feature>
<feature type="transmembrane region" description="Helical" evidence="6">
    <location>
        <begin position="285"/>
        <end position="310"/>
    </location>
</feature>
<feature type="transmembrane region" description="Helical" evidence="6">
    <location>
        <begin position="604"/>
        <end position="626"/>
    </location>
</feature>
<organism evidence="8 9">
    <name type="scientific">Faecalispora sporosphaeroides</name>
    <dbReference type="NCBI Taxonomy" id="1549"/>
    <lineage>
        <taxon>Bacteria</taxon>
        <taxon>Bacillati</taxon>
        <taxon>Bacillota</taxon>
        <taxon>Clostridia</taxon>
        <taxon>Eubacteriales</taxon>
        <taxon>Oscillospiraceae</taxon>
        <taxon>Faecalispora</taxon>
    </lineage>
</organism>
<keyword evidence="2 6" id="KW-1003">Cell membrane</keyword>
<feature type="domain" description="ABC3 transporter permease C-terminal" evidence="7">
    <location>
        <begin position="64"/>
        <end position="176"/>
    </location>
</feature>
<dbReference type="Pfam" id="PF02687">
    <property type="entry name" value="FtsX"/>
    <property type="match status" value="2"/>
</dbReference>
<dbReference type="PANTHER" id="PTHR46795:SF3">
    <property type="entry name" value="ABC TRANSPORTER PERMEASE"/>
    <property type="match status" value="1"/>
</dbReference>
<dbReference type="PIRSF" id="PIRSF018968">
    <property type="entry name" value="ABC_permease_BceB"/>
    <property type="match status" value="1"/>
</dbReference>
<feature type="transmembrane region" description="Helical" evidence="6">
    <location>
        <begin position="638"/>
        <end position="662"/>
    </location>
</feature>
<dbReference type="Proteomes" id="UP000754750">
    <property type="component" value="Unassembled WGS sequence"/>
</dbReference>
<protein>
    <submittedName>
        <fullName evidence="8">ABC transporter permease</fullName>
    </submittedName>
</protein>
<evidence type="ECO:0000256" key="5">
    <source>
        <dbReference type="ARBA" id="ARBA00023136"/>
    </source>
</evidence>
<evidence type="ECO:0000256" key="6">
    <source>
        <dbReference type="PIRNR" id="PIRNR018968"/>
    </source>
</evidence>
<feature type="domain" description="ABC3 transporter permease C-terminal" evidence="7">
    <location>
        <begin position="555"/>
        <end position="664"/>
    </location>
</feature>
<feature type="transmembrane region" description="Helical" evidence="6">
    <location>
        <begin position="21"/>
        <end position="38"/>
    </location>
</feature>
<keyword evidence="5 6" id="KW-0472">Membrane</keyword>
<evidence type="ECO:0000256" key="2">
    <source>
        <dbReference type="ARBA" id="ARBA00022475"/>
    </source>
</evidence>
<evidence type="ECO:0000256" key="3">
    <source>
        <dbReference type="ARBA" id="ARBA00022692"/>
    </source>
</evidence>
<dbReference type="EMBL" id="SVNY01000003">
    <property type="protein sequence ID" value="MBE6833486.1"/>
    <property type="molecule type" value="Genomic_DNA"/>
</dbReference>
<comment type="similarity">
    <text evidence="6">Belongs to the ABC-4 integral membrane protein family.</text>
</comment>
<feature type="transmembrane region" description="Helical" evidence="6">
    <location>
        <begin position="225"/>
        <end position="254"/>
    </location>
</feature>
<gene>
    <name evidence="8" type="ORF">E7512_07890</name>
</gene>
<proteinExistence type="inferred from homology"/>
<dbReference type="InterPro" id="IPR052536">
    <property type="entry name" value="ABC-4_Integral_Memb_Prot"/>
</dbReference>
<evidence type="ECO:0000313" key="8">
    <source>
        <dbReference type="EMBL" id="MBE6833486.1"/>
    </source>
</evidence>